<dbReference type="EnsemblMetazoa" id="XM_038016812.1">
    <property type="protein sequence ID" value="XP_037872740.1"/>
    <property type="gene ID" value="LOC105842320"/>
</dbReference>
<dbReference type="Pfam" id="PF17919">
    <property type="entry name" value="RT_RNaseH_2"/>
    <property type="match status" value="1"/>
</dbReference>
<dbReference type="InterPro" id="IPR041588">
    <property type="entry name" value="Integrase_H2C2"/>
</dbReference>
<reference evidence="14" key="1">
    <citation type="journal article" date="2008" name="Insect Biochem. Mol. Biol.">
        <title>The genome of a lepidopteran model insect, the silkworm Bombyx mori.</title>
        <authorList>
            <consortium name="International Silkworm Genome Consortium"/>
        </authorList>
    </citation>
    <scope>NUCLEOTIDE SEQUENCE [LARGE SCALE GENOMIC DNA]</scope>
    <source>
        <strain evidence="14">p50T</strain>
    </source>
</reference>
<evidence type="ECO:0000256" key="9">
    <source>
        <dbReference type="ARBA" id="ARBA00023268"/>
    </source>
</evidence>
<evidence type="ECO:0000256" key="7">
    <source>
        <dbReference type="ARBA" id="ARBA00022918"/>
    </source>
</evidence>
<dbReference type="GO" id="GO:0006508">
    <property type="term" value="P:proteolysis"/>
    <property type="evidence" value="ECO:0007669"/>
    <property type="project" value="UniProtKB-KW"/>
</dbReference>
<feature type="domain" description="CCHC-type" evidence="11">
    <location>
        <begin position="212"/>
        <end position="228"/>
    </location>
</feature>
<dbReference type="CDD" id="cd00303">
    <property type="entry name" value="retropepsin_like"/>
    <property type="match status" value="1"/>
</dbReference>
<dbReference type="PANTHER" id="PTHR37984">
    <property type="entry name" value="PROTEIN CBG26694"/>
    <property type="match status" value="1"/>
</dbReference>
<dbReference type="Pfam" id="PF17921">
    <property type="entry name" value="Integrase_H2C2"/>
    <property type="match status" value="1"/>
</dbReference>
<dbReference type="InterPro" id="IPR021109">
    <property type="entry name" value="Peptidase_aspartic_dom_sf"/>
</dbReference>
<evidence type="ECO:0000256" key="6">
    <source>
        <dbReference type="ARBA" id="ARBA00022759"/>
    </source>
</evidence>
<dbReference type="SUPFAM" id="SSF50630">
    <property type="entry name" value="Acid proteases"/>
    <property type="match status" value="1"/>
</dbReference>
<dbReference type="SUPFAM" id="SSF53098">
    <property type="entry name" value="Ribonuclease H-like"/>
    <property type="match status" value="1"/>
</dbReference>
<dbReference type="InterPro" id="IPR012337">
    <property type="entry name" value="RNaseH-like_sf"/>
</dbReference>
<evidence type="ECO:0000256" key="5">
    <source>
        <dbReference type="ARBA" id="ARBA00022722"/>
    </source>
</evidence>
<dbReference type="Gene3D" id="4.10.60.10">
    <property type="entry name" value="Zinc finger, CCHC-type"/>
    <property type="match status" value="1"/>
</dbReference>
<dbReference type="Gene3D" id="3.10.10.10">
    <property type="entry name" value="HIV Type 1 Reverse Transcriptase, subunit A, domain 1"/>
    <property type="match status" value="1"/>
</dbReference>
<dbReference type="Gene3D" id="1.10.340.70">
    <property type="match status" value="1"/>
</dbReference>
<dbReference type="EC" id="2.7.7.49" evidence="1"/>
<keyword evidence="10" id="KW-0863">Zinc-finger</keyword>
<dbReference type="InterPro" id="IPR036875">
    <property type="entry name" value="Znf_CCHC_sf"/>
</dbReference>
<dbReference type="GO" id="GO:0042575">
    <property type="term" value="C:DNA polymerase complex"/>
    <property type="evidence" value="ECO:0007669"/>
    <property type="project" value="UniProtKB-ARBA"/>
</dbReference>
<dbReference type="FunFam" id="3.10.20.370:FF:000001">
    <property type="entry name" value="Retrovirus-related Pol polyprotein from transposon 17.6-like protein"/>
    <property type="match status" value="1"/>
</dbReference>
<keyword evidence="14" id="KW-1185">Reference proteome</keyword>
<dbReference type="GO" id="GO:0003964">
    <property type="term" value="F:RNA-directed DNA polymerase activity"/>
    <property type="evidence" value="ECO:0007669"/>
    <property type="project" value="UniProtKB-KW"/>
</dbReference>
<evidence type="ECO:0000256" key="3">
    <source>
        <dbReference type="ARBA" id="ARBA00022679"/>
    </source>
</evidence>
<keyword evidence="3" id="KW-0808">Transferase</keyword>
<keyword evidence="10" id="KW-0862">Zinc</keyword>
<dbReference type="InterPro" id="IPR036397">
    <property type="entry name" value="RNaseH_sf"/>
</dbReference>
<accession>A0A8R2QZ72</accession>
<dbReference type="Pfam" id="PF00098">
    <property type="entry name" value="zf-CCHC"/>
    <property type="match status" value="1"/>
</dbReference>
<dbReference type="Gene3D" id="3.30.420.10">
    <property type="entry name" value="Ribonuclease H-like superfamily/Ribonuclease H"/>
    <property type="match status" value="1"/>
</dbReference>
<dbReference type="SUPFAM" id="SSF57756">
    <property type="entry name" value="Retrovirus zinc finger-like domains"/>
    <property type="match status" value="1"/>
</dbReference>
<dbReference type="InterPro" id="IPR050951">
    <property type="entry name" value="Retrovirus_Pol_polyprotein"/>
</dbReference>
<keyword evidence="4" id="KW-0548">Nucleotidyltransferase</keyword>
<dbReference type="PROSITE" id="PS50994">
    <property type="entry name" value="INTEGRASE"/>
    <property type="match status" value="1"/>
</dbReference>
<evidence type="ECO:0000313" key="13">
    <source>
        <dbReference type="EnsemblMetazoa" id="XP_037872740.1"/>
    </source>
</evidence>
<dbReference type="InterPro" id="IPR001878">
    <property type="entry name" value="Znf_CCHC"/>
</dbReference>
<dbReference type="InterPro" id="IPR043502">
    <property type="entry name" value="DNA/RNA_pol_sf"/>
</dbReference>
<dbReference type="Pfam" id="PF13650">
    <property type="entry name" value="Asp_protease_2"/>
    <property type="match status" value="1"/>
</dbReference>
<keyword evidence="10" id="KW-0479">Metal-binding</keyword>
<feature type="domain" description="Integrase catalytic" evidence="12">
    <location>
        <begin position="845"/>
        <end position="934"/>
    </location>
</feature>
<evidence type="ECO:0000256" key="8">
    <source>
        <dbReference type="ARBA" id="ARBA00023125"/>
    </source>
</evidence>
<proteinExistence type="predicted"/>
<dbReference type="InterPro" id="IPR041577">
    <property type="entry name" value="RT_RNaseH_2"/>
</dbReference>
<evidence type="ECO:0000256" key="10">
    <source>
        <dbReference type="PROSITE-ProRule" id="PRU00047"/>
    </source>
</evidence>
<dbReference type="GO" id="GO:0008233">
    <property type="term" value="F:peptidase activity"/>
    <property type="evidence" value="ECO:0007669"/>
    <property type="project" value="UniProtKB-KW"/>
</dbReference>
<dbReference type="SMART" id="SM00343">
    <property type="entry name" value="ZnF_C2HC"/>
    <property type="match status" value="2"/>
</dbReference>
<reference evidence="13" key="2">
    <citation type="submission" date="2022-06" db="UniProtKB">
        <authorList>
            <consortium name="EnsemblMetazoa"/>
        </authorList>
    </citation>
    <scope>IDENTIFICATION</scope>
    <source>
        <strain evidence="13">p50T (Dazao)</strain>
    </source>
</reference>
<keyword evidence="2" id="KW-0645">Protease</keyword>
<keyword evidence="6" id="KW-0255">Endonuclease</keyword>
<dbReference type="SUPFAM" id="SSF56672">
    <property type="entry name" value="DNA/RNA polymerases"/>
    <property type="match status" value="1"/>
</dbReference>
<feature type="domain" description="CCHC-type" evidence="11">
    <location>
        <begin position="234"/>
        <end position="249"/>
    </location>
</feature>
<dbReference type="Proteomes" id="UP000005204">
    <property type="component" value="Unassembled WGS sequence"/>
</dbReference>
<evidence type="ECO:0000256" key="2">
    <source>
        <dbReference type="ARBA" id="ARBA00022670"/>
    </source>
</evidence>
<dbReference type="PROSITE" id="PS50158">
    <property type="entry name" value="ZF_CCHC"/>
    <property type="match status" value="2"/>
</dbReference>
<dbReference type="GO" id="GO:0003677">
    <property type="term" value="F:DNA binding"/>
    <property type="evidence" value="ECO:0007669"/>
    <property type="project" value="UniProtKB-KW"/>
</dbReference>
<evidence type="ECO:0000256" key="1">
    <source>
        <dbReference type="ARBA" id="ARBA00012493"/>
    </source>
</evidence>
<dbReference type="GO" id="GO:0015074">
    <property type="term" value="P:DNA integration"/>
    <property type="evidence" value="ECO:0007669"/>
    <property type="project" value="InterPro"/>
</dbReference>
<keyword evidence="8" id="KW-0238">DNA-binding</keyword>
<keyword evidence="5" id="KW-0540">Nuclease</keyword>
<dbReference type="RefSeq" id="XP_037872740.1">
    <property type="nucleotide sequence ID" value="XM_038016812.2"/>
</dbReference>
<dbReference type="GeneID" id="105842320"/>
<dbReference type="GO" id="GO:0004519">
    <property type="term" value="F:endonuclease activity"/>
    <property type="evidence" value="ECO:0007669"/>
    <property type="project" value="UniProtKB-KW"/>
</dbReference>
<keyword evidence="7" id="KW-0695">RNA-directed DNA polymerase</keyword>
<name>A0A8R2QZ72_BOMMO</name>
<dbReference type="PANTHER" id="PTHR37984:SF5">
    <property type="entry name" value="PROTEIN NYNRIN-LIKE"/>
    <property type="match status" value="1"/>
</dbReference>
<protein>
    <recommendedName>
        <fullName evidence="1">RNA-directed DNA polymerase</fullName>
        <ecNumber evidence="1">2.7.7.49</ecNumber>
    </recommendedName>
</protein>
<dbReference type="KEGG" id="bmor:105842320"/>
<keyword evidence="6" id="KW-0378">Hydrolase</keyword>
<organism evidence="13 14">
    <name type="scientific">Bombyx mori</name>
    <name type="common">Silk moth</name>
    <dbReference type="NCBI Taxonomy" id="7091"/>
    <lineage>
        <taxon>Eukaryota</taxon>
        <taxon>Metazoa</taxon>
        <taxon>Ecdysozoa</taxon>
        <taxon>Arthropoda</taxon>
        <taxon>Hexapoda</taxon>
        <taxon>Insecta</taxon>
        <taxon>Pterygota</taxon>
        <taxon>Neoptera</taxon>
        <taxon>Endopterygota</taxon>
        <taxon>Lepidoptera</taxon>
        <taxon>Glossata</taxon>
        <taxon>Ditrysia</taxon>
        <taxon>Bombycoidea</taxon>
        <taxon>Bombycidae</taxon>
        <taxon>Bombycinae</taxon>
        <taxon>Bombyx</taxon>
    </lineage>
</organism>
<evidence type="ECO:0000259" key="12">
    <source>
        <dbReference type="PROSITE" id="PS50994"/>
    </source>
</evidence>
<sequence length="1060" mass="122579">MARRRSKSQSFDDDDSIFDRPTRGGMFHLTENIIRKFDGKDKTYAVTKWIQDIEENGDIFEWTPKQRLLVARRSLTGTAALWLNSEKTFPCWDTLKIAISKEFPDTIDAKTIHEMMSAKKKKSNESCIDYMFAMKELGRRGKMADYVAIKYVVDGIQDQEINKIMLYGVTTYAELKEKLKIYEILKEKMKKEPIHGKEQKITNTREWSSKVRCYSCGEKSHKSEDCPKKMQGKKCFNCNVFGHISSQCPAKAEASSATASSARTEQQPKRTYIATTQEGANTIFENQSNEVHNAMNAVIGSANSTVRDKCHNSEVDILKVNKECKVLKKTLKLVKLCNNNEIHALIDTGSEVNLVTMDYYEQIGSPTCFKNVNTVLTGLGSSKVISTEQFKTNIEIDGYTYRDIIFYVIPRDSIPIKVILGHEFLRNVITVMKDGLVWMKPNDWLFKVNCFPCSIDIVGHVMNENVRNEVTRLVDEYRPCQTKEAPIELKITLKDDIPVAQRPRRISPKEQDEVDKQVKEWLEQGVIRVSFSEYTSPIVLVRKDKQFEFNNEHRLVFNMLKEKLTSNPVLKIYEPKAETELHTDASSIAYAAILLQKDDNSELHPVHYMSKRTTDAESKYTSYELEALAIIEGIKKFRHYLYGKHFKIVTDCKAFQMTLNKKDLAMSTRVARWILFLQDYDFTIEHREGSKMKHTDALSRNPYVALIFSDLHSDLRRAQESDNGLNAIINILRDGKLYNDFYLQGLLCKGPQHCLVVPQKMEIEIIKRAHDNGHFSKKKTLELINKDYYIPKLEKKIEDYIATCIPCLLASRKEGKREGFLNPIEKGDTPLHTLHLDHIGPLTETHRGTAFTSNDFAQYCKEEEIEHVKITTGVPRGNGQVERVHRTIISVLTKLSVEKPTLWYKLVSRVQRALNSTYHRSINSTPFQLLFGIKMKRKEDIQLLDLLMEEERHNFIDSREELRKEAKKQIFKVQEENRRNYNKKMKECTIYKEGDLVAVKRTQFGTGMKLKPKFLGPYRIVKVKRKNRYNVEKADAQVEGPNKTTTSADFMKKWPDYLSD</sequence>
<evidence type="ECO:0000259" key="11">
    <source>
        <dbReference type="PROSITE" id="PS50158"/>
    </source>
</evidence>
<evidence type="ECO:0000313" key="14">
    <source>
        <dbReference type="Proteomes" id="UP000005204"/>
    </source>
</evidence>
<dbReference type="CDD" id="cd09274">
    <property type="entry name" value="RNase_HI_RT_Ty3"/>
    <property type="match status" value="1"/>
</dbReference>
<evidence type="ECO:0000256" key="4">
    <source>
        <dbReference type="ARBA" id="ARBA00022695"/>
    </source>
</evidence>
<dbReference type="AlphaFoldDB" id="A0A8R2QZ72"/>
<dbReference type="InterPro" id="IPR001584">
    <property type="entry name" value="Integrase_cat-core"/>
</dbReference>
<dbReference type="GO" id="GO:0008270">
    <property type="term" value="F:zinc ion binding"/>
    <property type="evidence" value="ECO:0007669"/>
    <property type="project" value="UniProtKB-KW"/>
</dbReference>
<dbReference type="Gene3D" id="2.40.70.10">
    <property type="entry name" value="Acid Proteases"/>
    <property type="match status" value="1"/>
</dbReference>
<keyword evidence="9" id="KW-0511">Multifunctional enzyme</keyword>